<dbReference type="Gene3D" id="3.50.50.60">
    <property type="entry name" value="FAD/NAD(P)-binding domain"/>
    <property type="match status" value="2"/>
</dbReference>
<dbReference type="PRINTS" id="PR00420">
    <property type="entry name" value="RNGMNOXGNASE"/>
</dbReference>
<dbReference type="OrthoDB" id="9769565at2"/>
<comment type="caution">
    <text evidence="10">The sequence shown here is derived from an EMBL/GenBank/DDBJ whole genome shotgun (WGS) entry which is preliminary data.</text>
</comment>
<evidence type="ECO:0000256" key="4">
    <source>
        <dbReference type="ARBA" id="ARBA00022630"/>
    </source>
</evidence>
<organism evidence="10 11">
    <name type="scientific">Kushneria sinocarnis</name>
    <dbReference type="NCBI Taxonomy" id="595502"/>
    <lineage>
        <taxon>Bacteria</taxon>
        <taxon>Pseudomonadati</taxon>
        <taxon>Pseudomonadota</taxon>
        <taxon>Gammaproteobacteria</taxon>
        <taxon>Oceanospirillales</taxon>
        <taxon>Halomonadaceae</taxon>
        <taxon>Kushneria</taxon>
    </lineage>
</organism>
<accession>A0A420X0S0</accession>
<dbReference type="GO" id="GO:0006744">
    <property type="term" value="P:ubiquinone biosynthetic process"/>
    <property type="evidence" value="ECO:0007669"/>
    <property type="project" value="UniProtKB-UniPathway"/>
</dbReference>
<comment type="similarity">
    <text evidence="3">Belongs to the UbiH/COQ6 family.</text>
</comment>
<evidence type="ECO:0000256" key="6">
    <source>
        <dbReference type="ARBA" id="ARBA00023002"/>
    </source>
</evidence>
<dbReference type="GO" id="GO:0071949">
    <property type="term" value="F:FAD binding"/>
    <property type="evidence" value="ECO:0007669"/>
    <property type="project" value="InterPro"/>
</dbReference>
<evidence type="ECO:0000256" key="1">
    <source>
        <dbReference type="ARBA" id="ARBA00001974"/>
    </source>
</evidence>
<dbReference type="AlphaFoldDB" id="A0A420X0S0"/>
<dbReference type="InterPro" id="IPR036188">
    <property type="entry name" value="FAD/NAD-bd_sf"/>
</dbReference>
<dbReference type="PROSITE" id="PS01304">
    <property type="entry name" value="UBIH"/>
    <property type="match status" value="1"/>
</dbReference>
<dbReference type="InterPro" id="IPR002938">
    <property type="entry name" value="FAD-bd"/>
</dbReference>
<sequence>MSFDVVVVGGGLVGASQALCLAEAGMTVALVEAGRLGGDWQEDRVDPRVSAITPASQALFASLGVWSAMVERRVSPYQYMTVWEAEGTGRISFAADALGMPALGHIVENGVILAALAERLHDHPAVTLFEQCTPQAVSRDAGETTVVLTDGRQPSGRVVVAADGANSTLRELAGIRRREFATGQRAIVTTVHHRHDHRASARQCFLPTGPLAFLPLALEGGRQYSSIVWSCHADEAWRLMALDDAAFSAALAEAFELPADDIVAIETRHDFPLVQHHARRYVADGIVLVGDAAHRLHPLAGQGVNLGLLDVAVLTEELERARRRGAPLSDERVLARYTRRRRGDNAAMLMLMDAFRVGFGSRLPVVRLLRNRGLSLADAGGPLKDLMMRQAMGERSDLPARLRRYWPV</sequence>
<comment type="cofactor">
    <cofactor evidence="1">
        <name>FAD</name>
        <dbReference type="ChEBI" id="CHEBI:57692"/>
    </cofactor>
</comment>
<evidence type="ECO:0000256" key="8">
    <source>
        <dbReference type="ARBA" id="ARBA00065734"/>
    </source>
</evidence>
<dbReference type="PANTHER" id="PTHR43876">
    <property type="entry name" value="UBIQUINONE BIOSYNTHESIS MONOOXYGENASE COQ6, MITOCHONDRIAL"/>
    <property type="match status" value="1"/>
</dbReference>
<evidence type="ECO:0000256" key="7">
    <source>
        <dbReference type="ARBA" id="ARBA00023033"/>
    </source>
</evidence>
<dbReference type="Pfam" id="PF01494">
    <property type="entry name" value="FAD_binding_3"/>
    <property type="match status" value="1"/>
</dbReference>
<dbReference type="UniPathway" id="UPA00232"/>
<dbReference type="SUPFAM" id="SSF51905">
    <property type="entry name" value="FAD/NAD(P)-binding domain"/>
    <property type="match status" value="1"/>
</dbReference>
<evidence type="ECO:0000259" key="9">
    <source>
        <dbReference type="Pfam" id="PF01494"/>
    </source>
</evidence>
<dbReference type="EMBL" id="RBIN01000001">
    <property type="protein sequence ID" value="RKR07347.1"/>
    <property type="molecule type" value="Genomic_DNA"/>
</dbReference>
<dbReference type="GO" id="GO:0004497">
    <property type="term" value="F:monooxygenase activity"/>
    <property type="evidence" value="ECO:0007669"/>
    <property type="project" value="UniProtKB-KW"/>
</dbReference>
<comment type="subunit">
    <text evidence="8">Component of the Ubi complex metabolon, which regroups five ubiquinone biosynthesis proteins (UbiE, UbiF, UbiG, UbiH and UbiI) and two accessory factors (UbiK and the lipid-binding protein UbiJ).</text>
</comment>
<evidence type="ECO:0000313" key="11">
    <source>
        <dbReference type="Proteomes" id="UP000281975"/>
    </source>
</evidence>
<name>A0A420X0S0_9GAMM</name>
<dbReference type="FunFam" id="3.50.50.60:FF:000021">
    <property type="entry name" value="Ubiquinone biosynthesis monooxygenase COQ6"/>
    <property type="match status" value="1"/>
</dbReference>
<dbReference type="GO" id="GO:0110142">
    <property type="term" value="C:ubiquinone biosynthesis complex"/>
    <property type="evidence" value="ECO:0007669"/>
    <property type="project" value="UniProtKB-ARBA"/>
</dbReference>
<keyword evidence="11" id="KW-1185">Reference proteome</keyword>
<evidence type="ECO:0000256" key="5">
    <source>
        <dbReference type="ARBA" id="ARBA00022827"/>
    </source>
</evidence>
<evidence type="ECO:0000256" key="2">
    <source>
        <dbReference type="ARBA" id="ARBA00004749"/>
    </source>
</evidence>
<keyword evidence="7" id="KW-0503">Monooxygenase</keyword>
<dbReference type="Proteomes" id="UP000281975">
    <property type="component" value="Unassembled WGS sequence"/>
</dbReference>
<dbReference type="NCBIfam" id="TIGR01988">
    <property type="entry name" value="Ubi-OHases"/>
    <property type="match status" value="1"/>
</dbReference>
<feature type="domain" description="FAD-binding" evidence="9">
    <location>
        <begin position="3"/>
        <end position="343"/>
    </location>
</feature>
<comment type="pathway">
    <text evidence="2">Cofactor biosynthesis; ubiquinone biosynthesis.</text>
</comment>
<dbReference type="RefSeq" id="WP_121170335.1">
    <property type="nucleotide sequence ID" value="NZ_RBIN01000001.1"/>
</dbReference>
<dbReference type="InterPro" id="IPR018168">
    <property type="entry name" value="Ubi_Hdrlase_CS"/>
</dbReference>
<keyword evidence="4" id="KW-0285">Flavoprotein</keyword>
<dbReference type="PANTHER" id="PTHR43876:SF7">
    <property type="entry name" value="UBIQUINONE BIOSYNTHESIS MONOOXYGENASE COQ6, MITOCHONDRIAL"/>
    <property type="match status" value="1"/>
</dbReference>
<evidence type="ECO:0000256" key="3">
    <source>
        <dbReference type="ARBA" id="ARBA00005349"/>
    </source>
</evidence>
<reference evidence="10 11" key="1">
    <citation type="submission" date="2018-10" db="EMBL/GenBank/DDBJ databases">
        <title>Genomic Encyclopedia of Type Strains, Phase IV (KMG-IV): sequencing the most valuable type-strain genomes for metagenomic binning, comparative biology and taxonomic classification.</title>
        <authorList>
            <person name="Goeker M."/>
        </authorList>
    </citation>
    <scope>NUCLEOTIDE SEQUENCE [LARGE SCALE GENOMIC DNA]</scope>
    <source>
        <strain evidence="10 11">DSM 23229</strain>
    </source>
</reference>
<keyword evidence="5" id="KW-0274">FAD</keyword>
<keyword evidence="6" id="KW-0560">Oxidoreductase</keyword>
<protein>
    <submittedName>
        <fullName evidence="10">2-octaprenyl-3-methyl-6-methoxy-1,4-benzoquinol hydroxylase</fullName>
    </submittedName>
</protein>
<dbReference type="InterPro" id="IPR010971">
    <property type="entry name" value="UbiH/COQ6"/>
</dbReference>
<proteinExistence type="inferred from homology"/>
<dbReference type="InterPro" id="IPR051205">
    <property type="entry name" value="UbiH/COQ6_monooxygenase"/>
</dbReference>
<dbReference type="GO" id="GO:0016705">
    <property type="term" value="F:oxidoreductase activity, acting on paired donors, with incorporation or reduction of molecular oxygen"/>
    <property type="evidence" value="ECO:0007669"/>
    <property type="project" value="InterPro"/>
</dbReference>
<gene>
    <name evidence="10" type="ORF">C7446_0159</name>
</gene>
<evidence type="ECO:0000313" key="10">
    <source>
        <dbReference type="EMBL" id="RKR07347.1"/>
    </source>
</evidence>